<keyword evidence="1" id="KW-0175">Coiled coil</keyword>
<reference evidence="2" key="1">
    <citation type="submission" date="2019-11" db="EMBL/GenBank/DDBJ databases">
        <title>Genomic insights into an expanded diversity of filamentous marine cyanobacteria reveals the extraordinary biosynthetic potential of Moorea and Okeania.</title>
        <authorList>
            <person name="Ferreira Leao T."/>
            <person name="Wang M."/>
            <person name="Moss N."/>
            <person name="Da Silva R."/>
            <person name="Sanders J."/>
            <person name="Nurk S."/>
            <person name="Gurevich A."/>
            <person name="Humphrey G."/>
            <person name="Reher R."/>
            <person name="Zhu Q."/>
            <person name="Belda-Ferre P."/>
            <person name="Glukhov E."/>
            <person name="Rex R."/>
            <person name="Dorrestein P.C."/>
            <person name="Knight R."/>
            <person name="Pevzner P."/>
            <person name="Gerwick W.H."/>
            <person name="Gerwick L."/>
        </authorList>
    </citation>
    <scope>NUCLEOTIDE SEQUENCE</scope>
    <source>
        <strain evidence="2">SIO1C4</strain>
    </source>
</reference>
<accession>A0A6B3NA84</accession>
<proteinExistence type="predicted"/>
<feature type="coiled-coil region" evidence="1">
    <location>
        <begin position="49"/>
        <end position="76"/>
    </location>
</feature>
<dbReference type="EMBL" id="JAAHFQ010000063">
    <property type="protein sequence ID" value="NER26994.1"/>
    <property type="molecule type" value="Genomic_DNA"/>
</dbReference>
<name>A0A6B3NA84_9CYAN</name>
<organism evidence="2">
    <name type="scientific">Symploca sp. SIO1C4</name>
    <dbReference type="NCBI Taxonomy" id="2607765"/>
    <lineage>
        <taxon>Bacteria</taxon>
        <taxon>Bacillati</taxon>
        <taxon>Cyanobacteriota</taxon>
        <taxon>Cyanophyceae</taxon>
        <taxon>Coleofasciculales</taxon>
        <taxon>Coleofasciculaceae</taxon>
        <taxon>Symploca</taxon>
    </lineage>
</organism>
<evidence type="ECO:0000313" key="2">
    <source>
        <dbReference type="EMBL" id="NER26994.1"/>
    </source>
</evidence>
<gene>
    <name evidence="2" type="ORF">F6J89_05000</name>
</gene>
<dbReference type="AlphaFoldDB" id="A0A6B3NA84"/>
<sequence length="79" mass="8921">MDFGGALGFAGGIPFPHGTDSYVILLEEDRQRWQQLFAPIRDILSPFFKELLQEQTQALQKDLEQLNKEVQSLKNSGNG</sequence>
<comment type="caution">
    <text evidence="2">The sequence shown here is derived from an EMBL/GenBank/DDBJ whole genome shotgun (WGS) entry which is preliminary data.</text>
</comment>
<evidence type="ECO:0000256" key="1">
    <source>
        <dbReference type="SAM" id="Coils"/>
    </source>
</evidence>
<protein>
    <submittedName>
        <fullName evidence="2">Uncharacterized protein</fullName>
    </submittedName>
</protein>